<dbReference type="SUPFAM" id="SSF159594">
    <property type="entry name" value="XCC0632-like"/>
    <property type="match status" value="1"/>
</dbReference>
<evidence type="ECO:0000313" key="3">
    <source>
        <dbReference type="EMBL" id="MBC3920522.1"/>
    </source>
</evidence>
<dbReference type="EMBL" id="JACOGF010000016">
    <property type="protein sequence ID" value="MBC3920522.1"/>
    <property type="molecule type" value="Genomic_DNA"/>
</dbReference>
<feature type="signal peptide" evidence="1">
    <location>
        <begin position="1"/>
        <end position="32"/>
    </location>
</feature>
<evidence type="ECO:0000259" key="2">
    <source>
        <dbReference type="Pfam" id="PF03886"/>
    </source>
</evidence>
<evidence type="ECO:0000313" key="4">
    <source>
        <dbReference type="Proteomes" id="UP000650424"/>
    </source>
</evidence>
<dbReference type="Pfam" id="PF03886">
    <property type="entry name" value="ABC_trans_aux"/>
    <property type="match status" value="1"/>
</dbReference>
<dbReference type="RefSeq" id="WP_186950139.1">
    <property type="nucleotide sequence ID" value="NZ_JACOGF010000016.1"/>
</dbReference>
<keyword evidence="1" id="KW-0732">Signal</keyword>
<accession>A0ABR6ZXB3</accession>
<dbReference type="InterPro" id="IPR005586">
    <property type="entry name" value="ABC_trans_aux"/>
</dbReference>
<dbReference type="Proteomes" id="UP000650424">
    <property type="component" value="Unassembled WGS sequence"/>
</dbReference>
<dbReference type="Gene3D" id="3.40.50.10610">
    <property type="entry name" value="ABC-type transport auxiliary lipoprotein component"/>
    <property type="match status" value="1"/>
</dbReference>
<feature type="domain" description="ABC-type transport auxiliary lipoprotein component" evidence="2">
    <location>
        <begin position="47"/>
        <end position="192"/>
    </location>
</feature>
<reference evidence="3 4" key="1">
    <citation type="submission" date="2020-08" db="EMBL/GenBank/DDBJ databases">
        <title>Novel species isolated from subtropical streams in China.</title>
        <authorList>
            <person name="Lu H."/>
        </authorList>
    </citation>
    <scope>NUCLEOTIDE SEQUENCE [LARGE SCALE GENOMIC DNA]</scope>
    <source>
        <strain evidence="3 4">CY18W</strain>
    </source>
</reference>
<sequence>MNHQYLYQQLARLGAMLGLFAILSACSTTPVAQRQQYDFGPWLAETPAAPVSGKLQFSLAEITVPAALESNAMLYRLQYDNVQQLKAYSQHRWSMPPAQLLAQRLKTRLASQGNDVMVSTEAASPFPVLRIELEEFSQIFSSTSQSHAQISLRASLVKGRQLLAQKSFQQKVAAASADAPSGAKAMQEAADASIDALQTWIKSLPLN</sequence>
<protein>
    <submittedName>
        <fullName evidence="3">Membrane integrity-associated transporter subunit PqiC</fullName>
    </submittedName>
</protein>
<proteinExistence type="predicted"/>
<organism evidence="3 4">
    <name type="scientific">Undibacterium hunanense</name>
    <dbReference type="NCBI Taxonomy" id="2762292"/>
    <lineage>
        <taxon>Bacteria</taxon>
        <taxon>Pseudomonadati</taxon>
        <taxon>Pseudomonadota</taxon>
        <taxon>Betaproteobacteria</taxon>
        <taxon>Burkholderiales</taxon>
        <taxon>Oxalobacteraceae</taxon>
        <taxon>Undibacterium</taxon>
    </lineage>
</organism>
<gene>
    <name evidence="3" type="ORF">H8L32_23865</name>
</gene>
<comment type="caution">
    <text evidence="3">The sequence shown here is derived from an EMBL/GenBank/DDBJ whole genome shotgun (WGS) entry which is preliminary data.</text>
</comment>
<evidence type="ECO:0000256" key="1">
    <source>
        <dbReference type="SAM" id="SignalP"/>
    </source>
</evidence>
<keyword evidence="4" id="KW-1185">Reference proteome</keyword>
<name>A0ABR6ZXB3_9BURK</name>
<feature type="chain" id="PRO_5047012758" evidence="1">
    <location>
        <begin position="33"/>
        <end position="207"/>
    </location>
</feature>